<protein>
    <submittedName>
        <fullName evidence="1">Uncharacterized protein</fullName>
    </submittedName>
</protein>
<proteinExistence type="predicted"/>
<dbReference type="AlphaFoldDB" id="X1QU93"/>
<dbReference type="EMBL" id="BARW01002526">
    <property type="protein sequence ID" value="GAI71838.1"/>
    <property type="molecule type" value="Genomic_DNA"/>
</dbReference>
<comment type="caution">
    <text evidence="1">The sequence shown here is derived from an EMBL/GenBank/DDBJ whole genome shotgun (WGS) entry which is preliminary data.</text>
</comment>
<organism evidence="1">
    <name type="scientific">marine sediment metagenome</name>
    <dbReference type="NCBI Taxonomy" id="412755"/>
    <lineage>
        <taxon>unclassified sequences</taxon>
        <taxon>metagenomes</taxon>
        <taxon>ecological metagenomes</taxon>
    </lineage>
</organism>
<accession>X1QU93</accession>
<evidence type="ECO:0000313" key="1">
    <source>
        <dbReference type="EMBL" id="GAI71838.1"/>
    </source>
</evidence>
<sequence length="60" mass="6869">MTIDEAIKILSDSYYKHTILLNGRDDEALNLGIEALKRYKLQRQLIICPSPPRLPGETKD</sequence>
<gene>
    <name evidence="1" type="ORF">S12H4_06985</name>
</gene>
<reference evidence="1" key="1">
    <citation type="journal article" date="2014" name="Front. Microbiol.">
        <title>High frequency of phylogenetically diverse reductive dehalogenase-homologous genes in deep subseafloor sedimentary metagenomes.</title>
        <authorList>
            <person name="Kawai M."/>
            <person name="Futagami T."/>
            <person name="Toyoda A."/>
            <person name="Takaki Y."/>
            <person name="Nishi S."/>
            <person name="Hori S."/>
            <person name="Arai W."/>
            <person name="Tsubouchi T."/>
            <person name="Morono Y."/>
            <person name="Uchiyama I."/>
            <person name="Ito T."/>
            <person name="Fujiyama A."/>
            <person name="Inagaki F."/>
            <person name="Takami H."/>
        </authorList>
    </citation>
    <scope>NUCLEOTIDE SEQUENCE</scope>
    <source>
        <strain evidence="1">Expedition CK06-06</strain>
    </source>
</reference>
<name>X1QU93_9ZZZZ</name>